<dbReference type="AlphaFoldDB" id="A0A9W8ULG7"/>
<dbReference type="EMBL" id="JAJHUN010000009">
    <property type="protein sequence ID" value="KAJ4151176.1"/>
    <property type="molecule type" value="Genomic_DNA"/>
</dbReference>
<gene>
    <name evidence="2" type="ORF">LMH87_011891</name>
</gene>
<dbReference type="KEGG" id="amus:LMH87_011891"/>
<sequence length="218" mass="23157">MATPKYTFDASLAGFNISKAAFLAANPRIARLMAAAMVFRPNPSSPSSSPPQALLICRAATDSYPLTWEIPGGSVDASDGTILDGVARELWEESGLVAAHMAAPILMSPEGTLTEAMRARLGIQPADEVLGLGDDGLTVTFVETGNTWAKLTALVTVRSTDEVVLRPEEHGEAAWVTEEDVVRGELPGGEGKKIRFLSDGVRRTILDGFRVYAQSAAN</sequence>
<dbReference type="PANTHER" id="PTHR43736">
    <property type="entry name" value="ADP-RIBOSE PYROPHOSPHATASE"/>
    <property type="match status" value="1"/>
</dbReference>
<dbReference type="RefSeq" id="XP_056052890.1">
    <property type="nucleotide sequence ID" value="XM_056201105.1"/>
</dbReference>
<reference evidence="2" key="1">
    <citation type="journal article" date="2023" name="Access Microbiol">
        <title>De-novo genome assembly for Akanthomyces muscarius, a biocontrol agent of insect agricultural pests.</title>
        <authorList>
            <person name="Erdos Z."/>
            <person name="Studholme D.J."/>
            <person name="Raymond B."/>
            <person name="Sharma M."/>
        </authorList>
    </citation>
    <scope>NUCLEOTIDE SEQUENCE</scope>
    <source>
        <strain evidence="2">Ve6</strain>
    </source>
</reference>
<evidence type="ECO:0000259" key="1">
    <source>
        <dbReference type="PROSITE" id="PS51462"/>
    </source>
</evidence>
<evidence type="ECO:0000313" key="3">
    <source>
        <dbReference type="Proteomes" id="UP001144673"/>
    </source>
</evidence>
<feature type="domain" description="Nudix hydrolase" evidence="1">
    <location>
        <begin position="29"/>
        <end position="199"/>
    </location>
</feature>
<dbReference type="PANTHER" id="PTHR43736:SF1">
    <property type="entry name" value="DIHYDRONEOPTERIN TRIPHOSPHATE DIPHOSPHATASE"/>
    <property type="match status" value="1"/>
</dbReference>
<dbReference type="SUPFAM" id="SSF55811">
    <property type="entry name" value="Nudix"/>
    <property type="match status" value="1"/>
</dbReference>
<proteinExistence type="predicted"/>
<dbReference type="Proteomes" id="UP001144673">
    <property type="component" value="Chromosome 4"/>
</dbReference>
<dbReference type="InterPro" id="IPR000086">
    <property type="entry name" value="NUDIX_hydrolase_dom"/>
</dbReference>
<dbReference type="InterPro" id="IPR015797">
    <property type="entry name" value="NUDIX_hydrolase-like_dom_sf"/>
</dbReference>
<organism evidence="2 3">
    <name type="scientific">Akanthomyces muscarius</name>
    <name type="common">Entomopathogenic fungus</name>
    <name type="synonym">Lecanicillium muscarium</name>
    <dbReference type="NCBI Taxonomy" id="2231603"/>
    <lineage>
        <taxon>Eukaryota</taxon>
        <taxon>Fungi</taxon>
        <taxon>Dikarya</taxon>
        <taxon>Ascomycota</taxon>
        <taxon>Pezizomycotina</taxon>
        <taxon>Sordariomycetes</taxon>
        <taxon>Hypocreomycetidae</taxon>
        <taxon>Hypocreales</taxon>
        <taxon>Cordycipitaceae</taxon>
        <taxon>Akanthomyces</taxon>
    </lineage>
</organism>
<name>A0A9W8ULG7_AKAMU</name>
<keyword evidence="3" id="KW-1185">Reference proteome</keyword>
<comment type="caution">
    <text evidence="2">The sequence shown here is derived from an EMBL/GenBank/DDBJ whole genome shotgun (WGS) entry which is preliminary data.</text>
</comment>
<evidence type="ECO:0000313" key="2">
    <source>
        <dbReference type="EMBL" id="KAJ4151176.1"/>
    </source>
</evidence>
<dbReference type="GeneID" id="80899050"/>
<dbReference type="Gene3D" id="3.90.79.10">
    <property type="entry name" value="Nucleoside Triphosphate Pyrophosphohydrolase"/>
    <property type="match status" value="1"/>
</dbReference>
<dbReference type="CDD" id="cd02883">
    <property type="entry name" value="NUDIX_Hydrolase"/>
    <property type="match status" value="1"/>
</dbReference>
<dbReference type="PROSITE" id="PS51462">
    <property type="entry name" value="NUDIX"/>
    <property type="match status" value="1"/>
</dbReference>
<protein>
    <recommendedName>
        <fullName evidence="1">Nudix hydrolase domain-containing protein</fullName>
    </recommendedName>
</protein>
<dbReference type="Pfam" id="PF00293">
    <property type="entry name" value="NUDIX"/>
    <property type="match status" value="1"/>
</dbReference>
<accession>A0A9W8ULG7</accession>